<keyword evidence="7" id="KW-1185">Reference proteome</keyword>
<dbReference type="Gene3D" id="3.90.1590.10">
    <property type="entry name" value="glutathione-dependent formaldehyde- activating enzyme (gfa)"/>
    <property type="match status" value="1"/>
</dbReference>
<dbReference type="RefSeq" id="WP_407327792.1">
    <property type="nucleotide sequence ID" value="NZ_CP136865.1"/>
</dbReference>
<dbReference type="PANTHER" id="PTHR33337">
    <property type="entry name" value="GFA DOMAIN-CONTAINING PROTEIN"/>
    <property type="match status" value="1"/>
</dbReference>
<evidence type="ECO:0000256" key="3">
    <source>
        <dbReference type="ARBA" id="ARBA00022833"/>
    </source>
</evidence>
<name>A0ABZ0ICF4_9GAMM</name>
<evidence type="ECO:0000259" key="5">
    <source>
        <dbReference type="Pfam" id="PF04828"/>
    </source>
</evidence>
<dbReference type="Proteomes" id="UP001626549">
    <property type="component" value="Chromosome"/>
</dbReference>
<evidence type="ECO:0000313" key="6">
    <source>
        <dbReference type="EMBL" id="WOJ97106.1"/>
    </source>
</evidence>
<evidence type="ECO:0000313" key="7">
    <source>
        <dbReference type="Proteomes" id="UP001626549"/>
    </source>
</evidence>
<reference evidence="6 7" key="1">
    <citation type="submission" date="2023-10" db="EMBL/GenBank/DDBJ databases">
        <title>Two novel species belonging to the OM43/NOR5 clade.</title>
        <authorList>
            <person name="Park M."/>
        </authorList>
    </citation>
    <scope>NUCLEOTIDE SEQUENCE [LARGE SCALE GENOMIC DNA]</scope>
    <source>
        <strain evidence="6 7">IMCC45268</strain>
    </source>
</reference>
<dbReference type="InterPro" id="IPR006913">
    <property type="entry name" value="CENP-V/GFA"/>
</dbReference>
<evidence type="ECO:0000256" key="4">
    <source>
        <dbReference type="ARBA" id="ARBA00023239"/>
    </source>
</evidence>
<proteinExistence type="inferred from homology"/>
<sequence length="171" mass="19037">MSDTFESLAGGCTCGEVRYEVTAAPLIVHACHCRWCQRQTGGPHVINALYEAELIKLTAGEVEEIMTPSPSGEGQLIVRCPRCRVAIWSNYHFGGLKKHISFLRVGTLDNPDTMPPDVHIHVSTKMPWYVIPPGDYAVTNYYDRRATWSEASQARYQKLVSKVDAAGGKKR</sequence>
<organism evidence="6 7">
    <name type="scientific">Congregibacter brevis</name>
    <dbReference type="NCBI Taxonomy" id="3081201"/>
    <lineage>
        <taxon>Bacteria</taxon>
        <taxon>Pseudomonadati</taxon>
        <taxon>Pseudomonadota</taxon>
        <taxon>Gammaproteobacteria</taxon>
        <taxon>Cellvibrionales</taxon>
        <taxon>Halieaceae</taxon>
        <taxon>Congregibacter</taxon>
    </lineage>
</organism>
<accession>A0ABZ0ICF4</accession>
<gene>
    <name evidence="6" type="ORF">R0137_00695</name>
</gene>
<keyword evidence="2" id="KW-0479">Metal-binding</keyword>
<evidence type="ECO:0000256" key="1">
    <source>
        <dbReference type="ARBA" id="ARBA00005495"/>
    </source>
</evidence>
<dbReference type="Pfam" id="PF04828">
    <property type="entry name" value="GFA"/>
    <property type="match status" value="1"/>
</dbReference>
<keyword evidence="4" id="KW-0456">Lyase</keyword>
<evidence type="ECO:0000256" key="2">
    <source>
        <dbReference type="ARBA" id="ARBA00022723"/>
    </source>
</evidence>
<dbReference type="PANTHER" id="PTHR33337:SF33">
    <property type="entry name" value="CENP-V_GFA DOMAIN-CONTAINING PROTEIN"/>
    <property type="match status" value="1"/>
</dbReference>
<keyword evidence="3" id="KW-0862">Zinc</keyword>
<comment type="similarity">
    <text evidence="1">Belongs to the Gfa family.</text>
</comment>
<protein>
    <submittedName>
        <fullName evidence="6">GFA family protein</fullName>
    </submittedName>
</protein>
<feature type="domain" description="CENP-V/GFA" evidence="5">
    <location>
        <begin position="8"/>
        <end position="123"/>
    </location>
</feature>
<dbReference type="InterPro" id="IPR011057">
    <property type="entry name" value="Mss4-like_sf"/>
</dbReference>
<dbReference type="EMBL" id="CP136865">
    <property type="protein sequence ID" value="WOJ97106.1"/>
    <property type="molecule type" value="Genomic_DNA"/>
</dbReference>
<dbReference type="SUPFAM" id="SSF51316">
    <property type="entry name" value="Mss4-like"/>
    <property type="match status" value="1"/>
</dbReference>